<dbReference type="OrthoDB" id="438179at2759"/>
<comment type="caution">
    <text evidence="20">The sequence shown here is derived from an EMBL/GenBank/DDBJ whole genome shotgun (WGS) entry which is preliminary data.</text>
</comment>
<evidence type="ECO:0000256" key="18">
    <source>
        <dbReference type="ARBA" id="ARBA00049046"/>
    </source>
</evidence>
<keyword evidence="8" id="KW-0067">ATP-binding</keyword>
<dbReference type="CDD" id="cd00672">
    <property type="entry name" value="CysRS_core"/>
    <property type="match status" value="1"/>
</dbReference>
<reference evidence="20" key="1">
    <citation type="submission" date="2022-03" db="EMBL/GenBank/DDBJ databases">
        <authorList>
            <person name="Sayadi A."/>
        </authorList>
    </citation>
    <scope>NUCLEOTIDE SEQUENCE</scope>
</reference>
<evidence type="ECO:0000256" key="16">
    <source>
        <dbReference type="ARBA" id="ARBA00047731"/>
    </source>
</evidence>
<protein>
    <recommendedName>
        <fullName evidence="3">cysteine--tRNA ligase</fullName>
        <ecNumber evidence="3">6.1.1.16</ecNumber>
    </recommendedName>
    <alternativeName>
        <fullName evidence="11">Cysteinyl-tRNA synthetase</fullName>
    </alternativeName>
</protein>
<evidence type="ECO:0000259" key="19">
    <source>
        <dbReference type="Pfam" id="PF01406"/>
    </source>
</evidence>
<comment type="cofactor">
    <cofactor evidence="1">
        <name>Zn(2+)</name>
        <dbReference type="ChEBI" id="CHEBI:29105"/>
    </cofactor>
</comment>
<evidence type="ECO:0000256" key="7">
    <source>
        <dbReference type="ARBA" id="ARBA00022833"/>
    </source>
</evidence>
<evidence type="ECO:0000256" key="8">
    <source>
        <dbReference type="ARBA" id="ARBA00022840"/>
    </source>
</evidence>
<keyword evidence="10" id="KW-0030">Aminoacyl-tRNA synthetase</keyword>
<gene>
    <name evidence="20" type="ORF">ACAOBT_LOCUS8123</name>
</gene>
<dbReference type="GO" id="GO:0005524">
    <property type="term" value="F:ATP binding"/>
    <property type="evidence" value="ECO:0007669"/>
    <property type="project" value="UniProtKB-KW"/>
</dbReference>
<evidence type="ECO:0000256" key="3">
    <source>
        <dbReference type="ARBA" id="ARBA00012832"/>
    </source>
</evidence>
<evidence type="ECO:0000256" key="4">
    <source>
        <dbReference type="ARBA" id="ARBA00022598"/>
    </source>
</evidence>
<keyword evidence="21" id="KW-1185">Reference proteome</keyword>
<comment type="function">
    <text evidence="12">Mitochondrial cysteine-specific aminoacyl-tRNA synthetase that catalyzes the ATP-dependent ligation of cysteine to tRNA(Cys).</text>
</comment>
<comment type="catalytic activity">
    <reaction evidence="17">
        <text>S-sulfanyl-L-cysteine + tRNA(Cys) + ATP = (S)-sulfanyl-L-cysteinyl-tRNA(Cys) + AMP + diphosphate</text>
        <dbReference type="Rhea" id="RHEA:78647"/>
        <dbReference type="Rhea" id="RHEA-COMP:9661"/>
        <dbReference type="Rhea" id="RHEA-COMP:19119"/>
        <dbReference type="ChEBI" id="CHEBI:30616"/>
        <dbReference type="ChEBI" id="CHEBI:33019"/>
        <dbReference type="ChEBI" id="CHEBI:58591"/>
        <dbReference type="ChEBI" id="CHEBI:78442"/>
        <dbReference type="ChEBI" id="CHEBI:229520"/>
        <dbReference type="ChEBI" id="CHEBI:456215"/>
    </reaction>
    <physiologicalReaction direction="left-to-right" evidence="17">
        <dbReference type="Rhea" id="RHEA:78648"/>
    </physiologicalReaction>
</comment>
<evidence type="ECO:0000256" key="9">
    <source>
        <dbReference type="ARBA" id="ARBA00022917"/>
    </source>
</evidence>
<dbReference type="GO" id="GO:0004817">
    <property type="term" value="F:cysteine-tRNA ligase activity"/>
    <property type="evidence" value="ECO:0007669"/>
    <property type="project" value="UniProtKB-EC"/>
</dbReference>
<evidence type="ECO:0000256" key="14">
    <source>
        <dbReference type="ARBA" id="ARBA00047499"/>
    </source>
</evidence>
<dbReference type="SUPFAM" id="SSF47323">
    <property type="entry name" value="Anticodon-binding domain of a subclass of class I aminoacyl-tRNA synthetases"/>
    <property type="match status" value="1"/>
</dbReference>
<evidence type="ECO:0000256" key="17">
    <source>
        <dbReference type="ARBA" id="ARBA00048609"/>
    </source>
</evidence>
<accession>A0A9P0P4W8</accession>
<comment type="similarity">
    <text evidence="2">Belongs to the class-I aminoacyl-tRNA synthetase family.</text>
</comment>
<evidence type="ECO:0000256" key="15">
    <source>
        <dbReference type="ARBA" id="ARBA00047548"/>
    </source>
</evidence>
<keyword evidence="6" id="KW-0547">Nucleotide-binding</keyword>
<comment type="catalytic activity">
    <reaction evidence="16">
        <text>S-sulfanyl-L-cysteine + L-cysteine = S-disulfanyl-L-cysteine + L-alanine</text>
        <dbReference type="Rhea" id="RHEA:78627"/>
        <dbReference type="ChEBI" id="CHEBI:35235"/>
        <dbReference type="ChEBI" id="CHEBI:57972"/>
        <dbReference type="ChEBI" id="CHEBI:58591"/>
        <dbReference type="ChEBI" id="CHEBI:229465"/>
    </reaction>
    <physiologicalReaction direction="left-to-right" evidence="16">
        <dbReference type="Rhea" id="RHEA:78628"/>
    </physiologicalReaction>
</comment>
<dbReference type="InterPro" id="IPR024909">
    <property type="entry name" value="Cys-tRNA/MSH_ligase"/>
</dbReference>
<evidence type="ECO:0000313" key="20">
    <source>
        <dbReference type="EMBL" id="CAH1968895.1"/>
    </source>
</evidence>
<dbReference type="GO" id="GO:0046872">
    <property type="term" value="F:metal ion binding"/>
    <property type="evidence" value="ECO:0007669"/>
    <property type="project" value="UniProtKB-KW"/>
</dbReference>
<sequence length="507" mass="57937">MNCIAVVIRNSSRIGCRFQHHWVKPKGFDTGVKVYNCTTKQKEPLIIRNKNYLTWYTCGPTVYDSSHIGHASCYVKLDIIQRILKDYFKYNVVTVMNITDIDDKIIRRANQENVSYADVAKKYEEEFWSELCDLGVTEPNVVLRVTENMESIVSFIEKLVDENKAYKASDNSVYFSVDTCKAYGKLQNIGKNDKQKSSVKRSVLDFALWKHSEDEPHWNSPWGKGRPGWHIECSALASKAIGSAIDIHAGGIDLRFPHHENEEAQSCGFHNTSQWVNYWIHTGYLHKKHSEKMSKSLRNTVLIQDMLQETTADAFRMACILSKYRSNMEFSKDMLKTAENVYGVFKNFITTCDDFKSQYLKATINHEHLIAALNKCAEDIHSALCDDFDTPLVMKHLNELISTTNSMLHTTSTSGHEAMDFSSVSAVQNFVMTILSTFGVNFRSSSSSSQDFGKIVDILNEFRQSVRITGIEKRDKEILSLCDHVRDSLKRHGIIIRDHGKQSSWSN</sequence>
<dbReference type="Pfam" id="PF01406">
    <property type="entry name" value="tRNA-synt_1e"/>
    <property type="match status" value="1"/>
</dbReference>
<keyword evidence="7" id="KW-0862">Zinc</keyword>
<organism evidence="20 21">
    <name type="scientific">Acanthoscelides obtectus</name>
    <name type="common">Bean weevil</name>
    <name type="synonym">Bruchus obtectus</name>
    <dbReference type="NCBI Taxonomy" id="200917"/>
    <lineage>
        <taxon>Eukaryota</taxon>
        <taxon>Metazoa</taxon>
        <taxon>Ecdysozoa</taxon>
        <taxon>Arthropoda</taxon>
        <taxon>Hexapoda</taxon>
        <taxon>Insecta</taxon>
        <taxon>Pterygota</taxon>
        <taxon>Neoptera</taxon>
        <taxon>Endopterygota</taxon>
        <taxon>Coleoptera</taxon>
        <taxon>Polyphaga</taxon>
        <taxon>Cucujiformia</taxon>
        <taxon>Chrysomeloidea</taxon>
        <taxon>Chrysomelidae</taxon>
        <taxon>Bruchinae</taxon>
        <taxon>Bruchini</taxon>
        <taxon>Acanthoscelides</taxon>
    </lineage>
</organism>
<dbReference type="PRINTS" id="PR00983">
    <property type="entry name" value="TRNASYNTHCYS"/>
</dbReference>
<dbReference type="GO" id="GO:0006423">
    <property type="term" value="P:cysteinyl-tRNA aminoacylation"/>
    <property type="evidence" value="ECO:0007669"/>
    <property type="project" value="InterPro"/>
</dbReference>
<comment type="catalytic activity">
    <reaction evidence="14">
        <text>S-disulfanyl-L-cysteine + tRNA(Cys) + ATP = (S)-disulfanyl-L-cysteinyl-tRNA(Cys) + AMP + diphosphate</text>
        <dbReference type="Rhea" id="RHEA:78651"/>
        <dbReference type="Rhea" id="RHEA-COMP:9661"/>
        <dbReference type="Rhea" id="RHEA-COMP:19120"/>
        <dbReference type="ChEBI" id="CHEBI:30616"/>
        <dbReference type="ChEBI" id="CHEBI:33019"/>
        <dbReference type="ChEBI" id="CHEBI:78442"/>
        <dbReference type="ChEBI" id="CHEBI:229465"/>
        <dbReference type="ChEBI" id="CHEBI:229521"/>
        <dbReference type="ChEBI" id="CHEBI:456215"/>
    </reaction>
    <physiologicalReaction direction="left-to-right" evidence="14">
        <dbReference type="Rhea" id="RHEA:78652"/>
    </physiologicalReaction>
</comment>
<evidence type="ECO:0000313" key="21">
    <source>
        <dbReference type="Proteomes" id="UP001152888"/>
    </source>
</evidence>
<evidence type="ECO:0000256" key="1">
    <source>
        <dbReference type="ARBA" id="ARBA00001947"/>
    </source>
</evidence>
<dbReference type="InterPro" id="IPR014729">
    <property type="entry name" value="Rossmann-like_a/b/a_fold"/>
</dbReference>
<dbReference type="Proteomes" id="UP001152888">
    <property type="component" value="Unassembled WGS sequence"/>
</dbReference>
<evidence type="ECO:0000256" key="10">
    <source>
        <dbReference type="ARBA" id="ARBA00023146"/>
    </source>
</evidence>
<comment type="catalytic activity">
    <reaction evidence="18">
        <text>tRNA(Cys) + L-cysteine + ATP = L-cysteinyl-tRNA(Cys) + AMP + diphosphate</text>
        <dbReference type="Rhea" id="RHEA:17773"/>
        <dbReference type="Rhea" id="RHEA-COMP:9661"/>
        <dbReference type="Rhea" id="RHEA-COMP:9679"/>
        <dbReference type="ChEBI" id="CHEBI:30616"/>
        <dbReference type="ChEBI" id="CHEBI:33019"/>
        <dbReference type="ChEBI" id="CHEBI:35235"/>
        <dbReference type="ChEBI" id="CHEBI:78442"/>
        <dbReference type="ChEBI" id="CHEBI:78517"/>
        <dbReference type="ChEBI" id="CHEBI:456215"/>
        <dbReference type="EC" id="6.1.1.16"/>
    </reaction>
    <physiologicalReaction direction="right-to-left" evidence="18">
        <dbReference type="Rhea" id="RHEA:17775"/>
    </physiologicalReaction>
</comment>
<evidence type="ECO:0000256" key="6">
    <source>
        <dbReference type="ARBA" id="ARBA00022741"/>
    </source>
</evidence>
<keyword evidence="9" id="KW-0648">Protein biosynthesis</keyword>
<feature type="domain" description="tRNA synthetases class I catalytic" evidence="19">
    <location>
        <begin position="50"/>
        <end position="339"/>
    </location>
</feature>
<dbReference type="PANTHER" id="PTHR10890:SF27">
    <property type="entry name" value="CYSTEINE--TRNA LIGASE, MITOCHONDRIAL-RELATED"/>
    <property type="match status" value="1"/>
</dbReference>
<dbReference type="EC" id="6.1.1.16" evidence="3"/>
<dbReference type="AlphaFoldDB" id="A0A9P0P4W8"/>
<evidence type="ECO:0000256" key="5">
    <source>
        <dbReference type="ARBA" id="ARBA00022723"/>
    </source>
</evidence>
<dbReference type="InterPro" id="IPR032678">
    <property type="entry name" value="tRNA-synt_1_cat_dom"/>
</dbReference>
<dbReference type="GO" id="GO:0005737">
    <property type="term" value="C:cytoplasm"/>
    <property type="evidence" value="ECO:0007669"/>
    <property type="project" value="TreeGrafter"/>
</dbReference>
<dbReference type="PANTHER" id="PTHR10890">
    <property type="entry name" value="CYSTEINYL-TRNA SYNTHETASE"/>
    <property type="match status" value="1"/>
</dbReference>
<dbReference type="SUPFAM" id="SSF52374">
    <property type="entry name" value="Nucleotidylyl transferase"/>
    <property type="match status" value="1"/>
</dbReference>
<keyword evidence="4" id="KW-0436">Ligase</keyword>
<dbReference type="HAMAP" id="MF_00041">
    <property type="entry name" value="Cys_tRNA_synth"/>
    <property type="match status" value="1"/>
</dbReference>
<keyword evidence="5" id="KW-0479">Metal-binding</keyword>
<proteinExistence type="inferred from homology"/>
<dbReference type="FunFam" id="3.40.50.620:FF:000027">
    <property type="entry name" value="Cysteine--tRNA ligase, cytoplasmic"/>
    <property type="match status" value="1"/>
</dbReference>
<comment type="function">
    <text evidence="13">In addition to its role as an aminoacyl-tRNA synthetase, has also cysteine persulfide synthase activity. Produces reactive persulfide species such as cysteine persulfide (CysSSH) from substrate cysteine and mediate direct incorporation of CysSSH into proteins during translations, resulting in protein persulfides and polysulfides. CysSSHs behave as potent antioxidants and cellular protectants.</text>
</comment>
<evidence type="ECO:0000256" key="12">
    <source>
        <dbReference type="ARBA" id="ARBA00043868"/>
    </source>
</evidence>
<evidence type="ECO:0000256" key="2">
    <source>
        <dbReference type="ARBA" id="ARBA00005594"/>
    </source>
</evidence>
<name>A0A9P0P4W8_ACAOB</name>
<dbReference type="Gene3D" id="3.40.50.620">
    <property type="entry name" value="HUPs"/>
    <property type="match status" value="1"/>
</dbReference>
<evidence type="ECO:0000256" key="11">
    <source>
        <dbReference type="ARBA" id="ARBA00031499"/>
    </source>
</evidence>
<comment type="catalytic activity">
    <reaction evidence="15">
        <text>2 L-cysteine = S-sulfanyl-L-cysteine + L-alanine</text>
        <dbReference type="Rhea" id="RHEA:78543"/>
        <dbReference type="ChEBI" id="CHEBI:35235"/>
        <dbReference type="ChEBI" id="CHEBI:57972"/>
        <dbReference type="ChEBI" id="CHEBI:58591"/>
    </reaction>
    <physiologicalReaction direction="left-to-right" evidence="15">
        <dbReference type="Rhea" id="RHEA:78544"/>
    </physiologicalReaction>
</comment>
<dbReference type="EMBL" id="CAKOFQ010006757">
    <property type="protein sequence ID" value="CAH1968895.1"/>
    <property type="molecule type" value="Genomic_DNA"/>
</dbReference>
<dbReference type="InterPro" id="IPR015803">
    <property type="entry name" value="Cys-tRNA-ligase"/>
</dbReference>
<dbReference type="InterPro" id="IPR009080">
    <property type="entry name" value="tRNAsynth_Ia_anticodon-bd"/>
</dbReference>
<evidence type="ECO:0000256" key="13">
    <source>
        <dbReference type="ARBA" id="ARBA00045476"/>
    </source>
</evidence>
<dbReference type="NCBIfam" id="TIGR00435">
    <property type="entry name" value="cysS"/>
    <property type="match status" value="1"/>
</dbReference>
<dbReference type="Gene3D" id="1.20.120.1910">
    <property type="entry name" value="Cysteine-tRNA ligase, C-terminal anti-codon recognition domain"/>
    <property type="match status" value="1"/>
</dbReference>